<gene>
    <name evidence="1" type="ORF">SPARVUS_LOCUS13658735</name>
</gene>
<evidence type="ECO:0000313" key="2">
    <source>
        <dbReference type="Proteomes" id="UP001162483"/>
    </source>
</evidence>
<evidence type="ECO:0000313" key="1">
    <source>
        <dbReference type="EMBL" id="CAI9605731.1"/>
    </source>
</evidence>
<comment type="caution">
    <text evidence="1">The sequence shown here is derived from an EMBL/GenBank/DDBJ whole genome shotgun (WGS) entry which is preliminary data.</text>
</comment>
<proteinExistence type="predicted"/>
<protein>
    <submittedName>
        <fullName evidence="1">Uncharacterized protein</fullName>
    </submittedName>
</protein>
<feature type="non-terminal residue" evidence="1">
    <location>
        <position position="1"/>
    </location>
</feature>
<reference evidence="1" key="1">
    <citation type="submission" date="2023-05" db="EMBL/GenBank/DDBJ databases">
        <authorList>
            <person name="Stuckert A."/>
        </authorList>
    </citation>
    <scope>NUCLEOTIDE SEQUENCE</scope>
</reference>
<organism evidence="1 2">
    <name type="scientific">Staurois parvus</name>
    <dbReference type="NCBI Taxonomy" id="386267"/>
    <lineage>
        <taxon>Eukaryota</taxon>
        <taxon>Metazoa</taxon>
        <taxon>Chordata</taxon>
        <taxon>Craniata</taxon>
        <taxon>Vertebrata</taxon>
        <taxon>Euteleostomi</taxon>
        <taxon>Amphibia</taxon>
        <taxon>Batrachia</taxon>
        <taxon>Anura</taxon>
        <taxon>Neobatrachia</taxon>
        <taxon>Ranoidea</taxon>
        <taxon>Ranidae</taxon>
        <taxon>Staurois</taxon>
    </lineage>
</organism>
<accession>A0ABN9GDT2</accession>
<dbReference type="EMBL" id="CATNWA010018166">
    <property type="protein sequence ID" value="CAI9605731.1"/>
    <property type="molecule type" value="Genomic_DNA"/>
</dbReference>
<keyword evidence="2" id="KW-1185">Reference proteome</keyword>
<dbReference type="Proteomes" id="UP001162483">
    <property type="component" value="Unassembled WGS sequence"/>
</dbReference>
<name>A0ABN9GDT2_9NEOB</name>
<sequence length="79" mass="8005">PAVPPTSSAHLCPAVHLPVPSSALTCATQQCHTPVSSNTTHLCPPTCTHQCSPAVLPVSTTSQCPVVVLSMPSSAVTPH</sequence>